<dbReference type="Pfam" id="PF19781">
    <property type="entry name" value="DUF6266"/>
    <property type="match status" value="1"/>
</dbReference>
<dbReference type="InterPro" id="IPR046233">
    <property type="entry name" value="DUF6266"/>
</dbReference>
<accession>A0A7K1Y4F9</accession>
<organism evidence="1 2">
    <name type="scientific">Hufsiella arboris</name>
    <dbReference type="NCBI Taxonomy" id="2695275"/>
    <lineage>
        <taxon>Bacteria</taxon>
        <taxon>Pseudomonadati</taxon>
        <taxon>Bacteroidota</taxon>
        <taxon>Sphingobacteriia</taxon>
        <taxon>Sphingobacteriales</taxon>
        <taxon>Sphingobacteriaceae</taxon>
        <taxon>Hufsiella</taxon>
    </lineage>
</organism>
<keyword evidence="2" id="KW-1185">Reference proteome</keyword>
<comment type="caution">
    <text evidence="1">The sequence shown here is derived from an EMBL/GenBank/DDBJ whole genome shotgun (WGS) entry which is preliminary data.</text>
</comment>
<dbReference type="RefSeq" id="WP_160842574.1">
    <property type="nucleotide sequence ID" value="NZ_WVHT01000001.1"/>
</dbReference>
<evidence type="ECO:0000313" key="1">
    <source>
        <dbReference type="EMBL" id="MXV49462.1"/>
    </source>
</evidence>
<gene>
    <name evidence="1" type="ORF">GS399_00640</name>
</gene>
<protein>
    <submittedName>
        <fullName evidence="1">Uncharacterized protein</fullName>
    </submittedName>
</protein>
<evidence type="ECO:0000313" key="2">
    <source>
        <dbReference type="Proteomes" id="UP000466586"/>
    </source>
</evidence>
<sequence length="213" mass="23047">MGKLPNGILGGISGKVGTVVGYVMNGKAYVRSAPRKSEQKPSAAQLAMRQRFALAQNWLKPLTPFVRIGCKNYGSSGRGFIAAKSYLMHYALTGTHPEVSVDPAMVMVAWGKLPQATGASVSLDASGNLSFQWDANEYRGTNFQNDHVMLLAYIPEAKLAAFDLCGARRSKGGDTLKLDAGFSGKEADVYMAFITEEREELSNSQYLGRITVI</sequence>
<dbReference type="AlphaFoldDB" id="A0A7K1Y4F9"/>
<proteinExistence type="predicted"/>
<dbReference type="Proteomes" id="UP000466586">
    <property type="component" value="Unassembled WGS sequence"/>
</dbReference>
<name>A0A7K1Y4F9_9SPHI</name>
<reference evidence="1 2" key="1">
    <citation type="submission" date="2019-11" db="EMBL/GenBank/DDBJ databases">
        <title>Pedobacter sp. HMF7647 Genome sequencing and assembly.</title>
        <authorList>
            <person name="Kang H."/>
            <person name="Kim H."/>
            <person name="Joh K."/>
        </authorList>
    </citation>
    <scope>NUCLEOTIDE SEQUENCE [LARGE SCALE GENOMIC DNA]</scope>
    <source>
        <strain evidence="1 2">HMF7647</strain>
    </source>
</reference>
<dbReference type="EMBL" id="WVHT01000001">
    <property type="protein sequence ID" value="MXV49462.1"/>
    <property type="molecule type" value="Genomic_DNA"/>
</dbReference>